<gene>
    <name evidence="2" type="ORF">SAMN04487772_11560</name>
</gene>
<evidence type="ECO:0000313" key="3">
    <source>
        <dbReference type="Proteomes" id="UP000199800"/>
    </source>
</evidence>
<reference evidence="2 3" key="1">
    <citation type="submission" date="2016-10" db="EMBL/GenBank/DDBJ databases">
        <authorList>
            <person name="de Groot N.N."/>
        </authorList>
    </citation>
    <scope>NUCLEOTIDE SEQUENCE [LARGE SCALE GENOMIC DNA]</scope>
    <source>
        <strain evidence="2 3">DSM 1801</strain>
    </source>
</reference>
<feature type="transmembrane region" description="Helical" evidence="1">
    <location>
        <begin position="74"/>
        <end position="93"/>
    </location>
</feature>
<feature type="transmembrane region" description="Helical" evidence="1">
    <location>
        <begin position="43"/>
        <end position="65"/>
    </location>
</feature>
<evidence type="ECO:0000256" key="1">
    <source>
        <dbReference type="SAM" id="Phobius"/>
    </source>
</evidence>
<dbReference type="Pfam" id="PF12670">
    <property type="entry name" value="DUF3792"/>
    <property type="match status" value="1"/>
</dbReference>
<keyword evidence="3" id="KW-1185">Reference proteome</keyword>
<evidence type="ECO:0000313" key="2">
    <source>
        <dbReference type="EMBL" id="SET33477.1"/>
    </source>
</evidence>
<sequence>MNQSAQKQSKGTVLAKALFVSYVITGVVLLCLALIMYKAEPSNMFVSAGVVFAYIFSAFVGGMIVGKKTQEKRFLWGILSGVLYFSIIFAISILMKKDILSQIGSTITVFITCGFGGMLGGMLS</sequence>
<feature type="transmembrane region" description="Helical" evidence="1">
    <location>
        <begin position="99"/>
        <end position="123"/>
    </location>
</feature>
<keyword evidence="1" id="KW-0472">Membrane</keyword>
<proteinExistence type="predicted"/>
<dbReference type="NCBIfam" id="TIGR04086">
    <property type="entry name" value="TIGR04086_membr"/>
    <property type="match status" value="1"/>
</dbReference>
<accession>A0A1I0DMZ6</accession>
<keyword evidence="1" id="KW-0812">Transmembrane</keyword>
<dbReference type="Proteomes" id="UP000199800">
    <property type="component" value="Unassembled WGS sequence"/>
</dbReference>
<dbReference type="OrthoDB" id="1779887at2"/>
<organism evidence="2 3">
    <name type="scientific">[Clostridium] polysaccharolyticum</name>
    <dbReference type="NCBI Taxonomy" id="29364"/>
    <lineage>
        <taxon>Bacteria</taxon>
        <taxon>Bacillati</taxon>
        <taxon>Bacillota</taxon>
        <taxon>Clostridia</taxon>
        <taxon>Lachnospirales</taxon>
        <taxon>Lachnospiraceae</taxon>
    </lineage>
</organism>
<dbReference type="InterPro" id="IPR023804">
    <property type="entry name" value="DUF3792_TM"/>
</dbReference>
<dbReference type="RefSeq" id="WP_092478179.1">
    <property type="nucleotide sequence ID" value="NZ_FOHN01000015.1"/>
</dbReference>
<protein>
    <submittedName>
        <fullName evidence="2">Putative membrane protein, TIGR04086 family</fullName>
    </submittedName>
</protein>
<dbReference type="EMBL" id="FOHN01000015">
    <property type="protein sequence ID" value="SET33477.1"/>
    <property type="molecule type" value="Genomic_DNA"/>
</dbReference>
<name>A0A1I0DMZ6_9FIRM</name>
<keyword evidence="1" id="KW-1133">Transmembrane helix</keyword>
<dbReference type="AlphaFoldDB" id="A0A1I0DMZ6"/>
<feature type="transmembrane region" description="Helical" evidence="1">
    <location>
        <begin position="12"/>
        <end position="37"/>
    </location>
</feature>